<sequence>MDSSPPASHQSSEYPDSSNTSGDGFLSWERSRKSSAYRANHLDDDDEHDAQQQAAVLVMMMM</sequence>
<feature type="compositionally biased region" description="Polar residues" evidence="1">
    <location>
        <begin position="1"/>
        <end position="22"/>
    </location>
</feature>
<keyword evidence="3" id="KW-1185">Reference proteome</keyword>
<feature type="region of interest" description="Disordered" evidence="1">
    <location>
        <begin position="1"/>
        <end position="27"/>
    </location>
</feature>
<gene>
    <name evidence="2" type="ORF">QTG54_003003</name>
</gene>
<reference evidence="2" key="1">
    <citation type="submission" date="2023-06" db="EMBL/GenBank/DDBJ databases">
        <title>Survivors Of The Sea: Transcriptome response of Skeletonema marinoi to long-term dormancy.</title>
        <authorList>
            <person name="Pinder M.I.M."/>
            <person name="Kourtchenko O."/>
            <person name="Robertson E.K."/>
            <person name="Larsson T."/>
            <person name="Maumus F."/>
            <person name="Osuna-Cruz C.M."/>
            <person name="Vancaester E."/>
            <person name="Stenow R."/>
            <person name="Vandepoele K."/>
            <person name="Ploug H."/>
            <person name="Bruchert V."/>
            <person name="Godhe A."/>
            <person name="Topel M."/>
        </authorList>
    </citation>
    <scope>NUCLEOTIDE SEQUENCE</scope>
    <source>
        <strain evidence="2">R05AC</strain>
    </source>
</reference>
<evidence type="ECO:0000313" key="2">
    <source>
        <dbReference type="EMBL" id="KAK1746396.1"/>
    </source>
</evidence>
<dbReference type="Proteomes" id="UP001224775">
    <property type="component" value="Unassembled WGS sequence"/>
</dbReference>
<evidence type="ECO:0000256" key="1">
    <source>
        <dbReference type="SAM" id="MobiDB-lite"/>
    </source>
</evidence>
<evidence type="ECO:0000313" key="3">
    <source>
        <dbReference type="Proteomes" id="UP001224775"/>
    </source>
</evidence>
<comment type="caution">
    <text evidence="2">The sequence shown here is derived from an EMBL/GenBank/DDBJ whole genome shotgun (WGS) entry which is preliminary data.</text>
</comment>
<dbReference type="AlphaFoldDB" id="A0AAD9DG27"/>
<proteinExistence type="predicted"/>
<dbReference type="EMBL" id="JATAAI010000004">
    <property type="protein sequence ID" value="KAK1746396.1"/>
    <property type="molecule type" value="Genomic_DNA"/>
</dbReference>
<accession>A0AAD9DG27</accession>
<name>A0AAD9DG27_9STRA</name>
<protein>
    <submittedName>
        <fullName evidence="2">Uncharacterized protein</fullName>
    </submittedName>
</protein>
<organism evidence="2 3">
    <name type="scientific">Skeletonema marinoi</name>
    <dbReference type="NCBI Taxonomy" id="267567"/>
    <lineage>
        <taxon>Eukaryota</taxon>
        <taxon>Sar</taxon>
        <taxon>Stramenopiles</taxon>
        <taxon>Ochrophyta</taxon>
        <taxon>Bacillariophyta</taxon>
        <taxon>Coscinodiscophyceae</taxon>
        <taxon>Thalassiosirophycidae</taxon>
        <taxon>Thalassiosirales</taxon>
        <taxon>Skeletonemataceae</taxon>
        <taxon>Skeletonema</taxon>
        <taxon>Skeletonema marinoi-dohrnii complex</taxon>
    </lineage>
</organism>